<dbReference type="PANTHER" id="PTHR21224:SF1">
    <property type="entry name" value="INTEGRATOR COMPLEX SUBUNIT 1"/>
    <property type="match status" value="1"/>
</dbReference>
<evidence type="ECO:0000313" key="6">
    <source>
        <dbReference type="WBParaSite" id="HDID_0000260301-mRNA-1"/>
    </source>
</evidence>
<feature type="domain" description="Integrator complex subunit 1 RPB2-binding" evidence="2">
    <location>
        <begin position="358"/>
        <end position="467"/>
    </location>
</feature>
<dbReference type="PANTHER" id="PTHR21224">
    <property type="entry name" value="INTEGRATOR COMPLEX SUBUNIT 1"/>
    <property type="match status" value="1"/>
</dbReference>
<evidence type="ECO:0000313" key="5">
    <source>
        <dbReference type="Proteomes" id="UP000274504"/>
    </source>
</evidence>
<dbReference type="OrthoDB" id="19938at2759"/>
<reference evidence="6" key="1">
    <citation type="submission" date="2016-04" db="UniProtKB">
        <authorList>
            <consortium name="WormBaseParasite"/>
        </authorList>
    </citation>
    <scope>IDENTIFICATION</scope>
</reference>
<reference evidence="4 5" key="2">
    <citation type="submission" date="2018-11" db="EMBL/GenBank/DDBJ databases">
        <authorList>
            <consortium name="Pathogen Informatics"/>
        </authorList>
    </citation>
    <scope>NUCLEOTIDE SEQUENCE [LARGE SCALE GENOMIC DNA]</scope>
</reference>
<name>A0A158QD92_HYMDI</name>
<dbReference type="GO" id="GO:0034474">
    <property type="term" value="P:U2 snRNA 3'-end processing"/>
    <property type="evidence" value="ECO:0007669"/>
    <property type="project" value="InterPro"/>
</dbReference>
<gene>
    <name evidence="4" type="ORF">HDID_LOCUS2604</name>
</gene>
<dbReference type="InterPro" id="IPR038902">
    <property type="entry name" value="INTS1"/>
</dbReference>
<evidence type="ECO:0000313" key="4">
    <source>
        <dbReference type="EMBL" id="VDL20228.1"/>
    </source>
</evidence>
<dbReference type="InterPro" id="IPR022145">
    <property type="entry name" value="INTS1_RPB2-bd"/>
</dbReference>
<evidence type="ECO:0000259" key="2">
    <source>
        <dbReference type="Pfam" id="PF12432"/>
    </source>
</evidence>
<feature type="domain" description="Integrator complex subunit 1 INTS2-binding" evidence="3">
    <location>
        <begin position="1279"/>
        <end position="1459"/>
    </location>
</feature>
<feature type="region of interest" description="Disordered" evidence="1">
    <location>
        <begin position="1109"/>
        <end position="1136"/>
    </location>
</feature>
<evidence type="ECO:0000259" key="3">
    <source>
        <dbReference type="Pfam" id="PF22929"/>
    </source>
</evidence>
<dbReference type="Pfam" id="PF22929">
    <property type="entry name" value="INTS1_INTS2-bd"/>
    <property type="match status" value="1"/>
</dbReference>
<feature type="compositionally biased region" description="Polar residues" evidence="1">
    <location>
        <begin position="1"/>
        <end position="10"/>
    </location>
</feature>
<sequence length="2171" mass="239271">MRGSKKNLQPASGFIPLSSNRPKRPSEIQHPGPPLKKSRHESQEVGSLELVTRVETLLGSGNIAEAEALVVSVLNHIRDKATLATSISGISSAAFTRPGGISISRLPPAYTIGMLVIAKHPSGPSLLSRPAVLDQLYSLLTLSIGKSRINISPTGTITSKSRNINAFAANLLWIALKNQSKWPTKLVKLYLEDSISDRAWVDLDECKALVLNIETAFPAVKGDPRGLLQILSTDKTPPVLLSALGIPSSSSLTPGTPQQQQQSSSVSAAASPMGIAEAVAAANATIRSSQTAKVIYGEDPAKLVSPRFESNRSAVENLIVTTLRETLSRRGTSGAGGLSHGGDVALSNSTSNDYFQIRSLLRTIGLAAGISEVRSLAAQKLEIWFANPKLQVLAAGFFAILTLNCNESTNSLFDIDFIVTVVFRVRQKLFKNTIQASYLDSICRLVEANPNNLDALIKICTASELPTLSSIWESFDLLAKQASKQQPSHLPSSVVSSTLNTANQPQARCVAEIVRKLAQAPKSYGKGQSTVHALLPRLLQHYPEKWTVVLGAVLHDRIIEAVANPNSLSPQIAGPLPPNPLEDELINHTIFLFKPMRKFLRELTNWIRAMAAAPMSSTTQSTGGSITDFLPCAEIGCALLGADRERHPPMQESAEAVVRRMWELSGGQNFGPVTLLRYTYGVTHIVCQLQMISITRAFSNDALALKKRAEGNADLIKAHHVCIRQIRSYYLRWFRNFLPALFSSISNNASLSEVLGPAVLYIHRCFSRASFLEVPSPFDALSNSSNRATVFPPFYVAEDVWSTEKNQSTQVYHLTCLPLWEKHALNLLRYGVDLQRVLLDPTDAVSIVCELIWRGTAFACENNSESMNFTKLEDLINLLFKCCYYRCDPDFPSEFADLAHRTYYWKVIMALVALAIHSPNTCGAYFWINFPTVRKLMEMVITNDFTSDGMSVESEYLNIEMENQLIARLETFLSEQAAAEENGRTSTRYSLAGKLVRCNPRGVCRRPPDGEIVALKQLSSRLRLRRRLCSCRQPDFLLELILSQSTDLPQPWVIQLVESMGQDFTTLPLQCLADYILHAAIKRIRDAEEKEFTAGVLLEDKFDVLSSADRQSIEGPRRNRLDSTSSTNTEKSASSDDMEMRFLHIMLHLQEQAQSPVPDLAAIAAQLGSETATAQQFLLNSVVEAVLQSFASRLRDSSSLIRRAARYCLTLLVSKDLPVACEKKSVTAVSNQSTEEFLIVLQSLLSLPGLSVALSSASQRQPQGSLEFIPGSRGMHFLDLILNAILVEDEIAPLTSYIHFLGQLTEVESFEAWHSATSCLSQLLLNRRTLVQRLFESDDVLSISAPLPPVVEGQPVPPELTEPGEFQHTRGFILLENLCRIMVLDVEYFCTSTKVIPVNENNSVLVVWSQSNQIPMELEVIESNLMLLSRIPRRFIVSSTASSSWWGHLLNIWISDDSSGAHSLPKTLRITESSETMRTKLGLISLSASNEFIISPKLRAAFLVSGLSQLHAIALAGITGEDFLQMIVEIPLLLLDSSTATCLVECATRLKITASTAKQKVVLQFLQTKASVEANSNAADFHTNPLLTTSRVFVRPNLIAPPPLLSPKKSFTSPRSIMSPTLSARPPVSPESPTASKNLWRDFFNRLTEAQADFLTQSEAFCSTLLKINSSIAVRNRWMQDLVNVLQTVQTSTKRGRGASASASLTSTSMGDMLKILPNVAAVTFAYSLIRSCLLTGFATSDTKTVSRYQKAIELSLATFPKIAFHSGLLERLLLNPLRSALEKKDGNQMDISLDRPKPFVLELPINSEMLESPLERQMEALTLYGISSIGIESEDAAWSVVRRHVLQNQGDADEGNRRSRNFLVEEFVHNTSPTILRGCLRRILQEDVTTLESAVSLEEYHSKPDSGNIYSLIHRLTTPHEGMRLIAHVCLEASKHSTLIREKLISIRAPMIDLALQTYPSPLPFMEYLAGFRELPPSNLPSDLTKCHLLIDLNDTARSLLLCTYFRRPGIIYALSRTETRAFLRNPGTSSKCFESREVSRIGGNILTSLSSKFDTVRVFAGPQIVAMAVQHPHLSLRLVPLIASLAQGRFDVSLTSSNNAAGGGGSGDVDEVFFNPSAVAGTISWKAFESSKQDNFYLSVLRFMEVLAFSTDSEHNDGVLFSPEAECFR</sequence>
<feature type="region of interest" description="Disordered" evidence="1">
    <location>
        <begin position="1"/>
        <end position="44"/>
    </location>
</feature>
<accession>A0A158QD92</accession>
<feature type="compositionally biased region" description="Basic and acidic residues" evidence="1">
    <location>
        <begin position="1111"/>
        <end position="1121"/>
    </location>
</feature>
<organism evidence="6">
    <name type="scientific">Hymenolepis diminuta</name>
    <name type="common">Rat tapeworm</name>
    <dbReference type="NCBI Taxonomy" id="6216"/>
    <lineage>
        <taxon>Eukaryota</taxon>
        <taxon>Metazoa</taxon>
        <taxon>Spiralia</taxon>
        <taxon>Lophotrochozoa</taxon>
        <taxon>Platyhelminthes</taxon>
        <taxon>Cestoda</taxon>
        <taxon>Eucestoda</taxon>
        <taxon>Cyclophyllidea</taxon>
        <taxon>Hymenolepididae</taxon>
        <taxon>Hymenolepis</taxon>
    </lineage>
</organism>
<evidence type="ECO:0000256" key="1">
    <source>
        <dbReference type="SAM" id="MobiDB-lite"/>
    </source>
</evidence>
<feature type="compositionally biased region" description="Polar residues" evidence="1">
    <location>
        <begin position="1122"/>
        <end position="1132"/>
    </location>
</feature>
<protein>
    <submittedName>
        <fullName evidence="6">DUF3677 domain-containing protein</fullName>
    </submittedName>
</protein>
<proteinExistence type="predicted"/>
<dbReference type="Proteomes" id="UP000274504">
    <property type="component" value="Unassembled WGS sequence"/>
</dbReference>
<dbReference type="WBParaSite" id="HDID_0000260301-mRNA-1">
    <property type="protein sequence ID" value="HDID_0000260301-mRNA-1"/>
    <property type="gene ID" value="HDID_0000260301"/>
</dbReference>
<dbReference type="InterPro" id="IPR053966">
    <property type="entry name" value="INTS1_INTS2-bd"/>
</dbReference>
<dbReference type="GO" id="GO:0032039">
    <property type="term" value="C:integrator complex"/>
    <property type="evidence" value="ECO:0007669"/>
    <property type="project" value="InterPro"/>
</dbReference>
<dbReference type="STRING" id="6216.A0A158QD92"/>
<dbReference type="EMBL" id="UYSG01000663">
    <property type="protein sequence ID" value="VDL20228.1"/>
    <property type="molecule type" value="Genomic_DNA"/>
</dbReference>
<dbReference type="Pfam" id="PF12432">
    <property type="entry name" value="INTS1_RP2B-bd"/>
    <property type="match status" value="1"/>
</dbReference>